<dbReference type="Proteomes" id="UP000063781">
    <property type="component" value="Chromosome"/>
</dbReference>
<dbReference type="CDD" id="cd00609">
    <property type="entry name" value="AAT_like"/>
    <property type="match status" value="1"/>
</dbReference>
<dbReference type="InterPro" id="IPR004838">
    <property type="entry name" value="NHTrfase_class1_PyrdxlP-BS"/>
</dbReference>
<evidence type="ECO:0000256" key="3">
    <source>
        <dbReference type="ARBA" id="ARBA00022576"/>
    </source>
</evidence>
<dbReference type="GO" id="GO:0006520">
    <property type="term" value="P:amino acid metabolic process"/>
    <property type="evidence" value="ECO:0007669"/>
    <property type="project" value="InterPro"/>
</dbReference>
<dbReference type="GO" id="GO:0030170">
    <property type="term" value="F:pyridoxal phosphate binding"/>
    <property type="evidence" value="ECO:0007669"/>
    <property type="project" value="InterPro"/>
</dbReference>
<comment type="similarity">
    <text evidence="2 6">Belongs to the class-I pyridoxal-phosphate-dependent aminotransferase family.</text>
</comment>
<proteinExistence type="inferred from homology"/>
<dbReference type="GO" id="GO:0008483">
    <property type="term" value="F:transaminase activity"/>
    <property type="evidence" value="ECO:0007669"/>
    <property type="project" value="UniProtKB-KW"/>
</dbReference>
<keyword evidence="4 6" id="KW-0808">Transferase</keyword>
<gene>
    <name evidence="8" type="ORF">AOC36_02500</name>
</gene>
<dbReference type="Pfam" id="PF00155">
    <property type="entry name" value="Aminotran_1_2"/>
    <property type="match status" value="1"/>
</dbReference>
<dbReference type="PANTHER" id="PTHR46383:SF4">
    <property type="entry name" value="AMINOTRANSFERASE"/>
    <property type="match status" value="1"/>
</dbReference>
<dbReference type="Gene3D" id="3.40.640.10">
    <property type="entry name" value="Type I PLP-dependent aspartate aminotransferase-like (Major domain)"/>
    <property type="match status" value="1"/>
</dbReference>
<dbReference type="InterPro" id="IPR015422">
    <property type="entry name" value="PyrdxlP-dep_Trfase_small"/>
</dbReference>
<dbReference type="InterPro" id="IPR015421">
    <property type="entry name" value="PyrdxlP-dep_Trfase_major"/>
</dbReference>
<keyword evidence="3 6" id="KW-0032">Aminotransferase</keyword>
<organism evidence="8 9">
    <name type="scientific">Erysipelothrix larvae</name>
    <dbReference type="NCBI Taxonomy" id="1514105"/>
    <lineage>
        <taxon>Bacteria</taxon>
        <taxon>Bacillati</taxon>
        <taxon>Bacillota</taxon>
        <taxon>Erysipelotrichia</taxon>
        <taxon>Erysipelotrichales</taxon>
        <taxon>Erysipelotrichaceae</taxon>
        <taxon>Erysipelothrix</taxon>
    </lineage>
</organism>
<dbReference type="AlphaFoldDB" id="A0A0X8GYR9"/>
<dbReference type="PROSITE" id="PS00105">
    <property type="entry name" value="AA_TRANSFER_CLASS_1"/>
    <property type="match status" value="1"/>
</dbReference>
<evidence type="ECO:0000313" key="8">
    <source>
        <dbReference type="EMBL" id="AMC92892.1"/>
    </source>
</evidence>
<dbReference type="InterPro" id="IPR004839">
    <property type="entry name" value="Aminotransferase_I/II_large"/>
</dbReference>
<dbReference type="InterPro" id="IPR050596">
    <property type="entry name" value="AspAT/PAT-like"/>
</dbReference>
<comment type="cofactor">
    <cofactor evidence="1 6">
        <name>pyridoxal 5'-phosphate</name>
        <dbReference type="ChEBI" id="CHEBI:597326"/>
    </cofactor>
</comment>
<keyword evidence="5" id="KW-0663">Pyridoxal phosphate</keyword>
<reference evidence="8 9" key="1">
    <citation type="submission" date="2015-10" db="EMBL/GenBank/DDBJ databases">
        <title>Erysipelothrix larvae sp. LV19 isolated from the larval gut of the rhinoceros beetle, Trypoxylus dichotomus.</title>
        <authorList>
            <person name="Lim S."/>
            <person name="Kim B.-C."/>
        </authorList>
    </citation>
    <scope>NUCLEOTIDE SEQUENCE [LARGE SCALE GENOMIC DNA]</scope>
    <source>
        <strain evidence="8 9">LV19</strain>
    </source>
</reference>
<dbReference type="STRING" id="1514105.AOC36_02500"/>
<evidence type="ECO:0000256" key="4">
    <source>
        <dbReference type="ARBA" id="ARBA00022679"/>
    </source>
</evidence>
<dbReference type="SUPFAM" id="SSF53383">
    <property type="entry name" value="PLP-dependent transferases"/>
    <property type="match status" value="1"/>
</dbReference>
<keyword evidence="9" id="KW-1185">Reference proteome</keyword>
<evidence type="ECO:0000256" key="6">
    <source>
        <dbReference type="RuleBase" id="RU000481"/>
    </source>
</evidence>
<evidence type="ECO:0000256" key="1">
    <source>
        <dbReference type="ARBA" id="ARBA00001933"/>
    </source>
</evidence>
<accession>A0A0X8GYR9</accession>
<dbReference type="Gene3D" id="3.90.1150.10">
    <property type="entry name" value="Aspartate Aminotransferase, domain 1"/>
    <property type="match status" value="1"/>
</dbReference>
<dbReference type="EMBL" id="CP013213">
    <property type="protein sequence ID" value="AMC92892.1"/>
    <property type="molecule type" value="Genomic_DNA"/>
</dbReference>
<dbReference type="OrthoDB" id="9802328at2"/>
<dbReference type="RefSeq" id="WP_067630984.1">
    <property type="nucleotide sequence ID" value="NZ_CP013213.1"/>
</dbReference>
<evidence type="ECO:0000259" key="7">
    <source>
        <dbReference type="Pfam" id="PF00155"/>
    </source>
</evidence>
<evidence type="ECO:0000256" key="2">
    <source>
        <dbReference type="ARBA" id="ARBA00007441"/>
    </source>
</evidence>
<dbReference type="InterPro" id="IPR015424">
    <property type="entry name" value="PyrdxlP-dep_Trfase"/>
</dbReference>
<feature type="domain" description="Aminotransferase class I/classII large" evidence="7">
    <location>
        <begin position="25"/>
        <end position="367"/>
    </location>
</feature>
<evidence type="ECO:0000256" key="5">
    <source>
        <dbReference type="ARBA" id="ARBA00022898"/>
    </source>
</evidence>
<sequence>MKTRIDTIELSGIRAFSEYCQQFEDIVFLTIGEPDFDTPQVIKDALIRSVSNNETHYPPAIGLTSLREKIAAYENTHFSDSFTKENVIVTAGATEGLTLGMWTTLQAGDEIIVPTPCFALYFSQAELCGAKAVSLYNADHNFQITPQMLEDVVSDKTRAILLTSPNNPTGAVLDQASLDAVCDFAKKYDLKILLDDVYRSFIYEGDCPSIRSRADMKDRLIIIQSFSKSHAMTGWRLGYLIADEALISNMHKLHQNLVTGIPTFVQKAVEEAMDLDLTYMQDDYKVRRDYVVERLNKMGLSVEAPKGAFYIFPNITKYDSDSLAFAKRILKEAKIAMIPGIYFGQDGYLRISYCYSMDVLKEAMDRLERFMNTLNQ</sequence>
<evidence type="ECO:0000313" key="9">
    <source>
        <dbReference type="Proteomes" id="UP000063781"/>
    </source>
</evidence>
<dbReference type="KEGG" id="erl:AOC36_02500"/>
<dbReference type="EC" id="2.6.1.-" evidence="6"/>
<name>A0A0X8GYR9_9FIRM</name>
<dbReference type="PANTHER" id="PTHR46383">
    <property type="entry name" value="ASPARTATE AMINOTRANSFERASE"/>
    <property type="match status" value="1"/>
</dbReference>
<protein>
    <recommendedName>
        <fullName evidence="6">Aminotransferase</fullName>
        <ecNumber evidence="6">2.6.1.-</ecNumber>
    </recommendedName>
</protein>